<evidence type="ECO:0000256" key="3">
    <source>
        <dbReference type="ARBA" id="ARBA00023172"/>
    </source>
</evidence>
<dbReference type="InterPro" id="IPR002104">
    <property type="entry name" value="Integrase_catalytic"/>
</dbReference>
<keyword evidence="3" id="KW-0233">DNA recombination</keyword>
<name>A0A0F9SX41_9ZZZZ</name>
<organism evidence="6">
    <name type="scientific">marine sediment metagenome</name>
    <dbReference type="NCBI Taxonomy" id="412755"/>
    <lineage>
        <taxon>unclassified sequences</taxon>
        <taxon>metagenomes</taxon>
        <taxon>ecological metagenomes</taxon>
    </lineage>
</organism>
<evidence type="ECO:0008006" key="7">
    <source>
        <dbReference type="Google" id="ProtNLM"/>
    </source>
</evidence>
<gene>
    <name evidence="6" type="ORF">LCGC14_0400600</name>
</gene>
<accession>A0A0F9SX41</accession>
<dbReference type="AlphaFoldDB" id="A0A0F9SX41"/>
<dbReference type="Gene3D" id="1.10.443.10">
    <property type="entry name" value="Intergrase catalytic core"/>
    <property type="match status" value="1"/>
</dbReference>
<evidence type="ECO:0000259" key="4">
    <source>
        <dbReference type="PROSITE" id="PS51898"/>
    </source>
</evidence>
<dbReference type="GO" id="GO:0003677">
    <property type="term" value="F:DNA binding"/>
    <property type="evidence" value="ECO:0007669"/>
    <property type="project" value="UniProtKB-KW"/>
</dbReference>
<comment type="similarity">
    <text evidence="1">Belongs to the 'phage' integrase family.</text>
</comment>
<dbReference type="SUPFAM" id="SSF56349">
    <property type="entry name" value="DNA breaking-rejoining enzymes"/>
    <property type="match status" value="1"/>
</dbReference>
<sequence>MKQPVSQLFEVHLSCGGYADSTIDSKQRAVRFFIKTFGDMQLDDVTYSHAEDFQRVLRQGGRGAKTINLYVIHLNHFFEWAIKRQYLKANPFFGLQQLKVEYKKQPMFSNDELIRLFNVARLRWKVLICFGLLGLREGEALNLVRTDLHFEDEYILVSPKKDSSQTWPWQIKNQKQAYAPLPKIITLPDMVIPFHLLLNKLIESLPPGQPYVCVVPDYYAKQIRQKKEGSLRFRKKLCPWGNFDRDFKSLLKKAWIAPKSFHDLRRTFVDKLRKAGYDLKEVQTLMRHSSISTTAKYYINIEEQELVARVNKMFEHYVTNVP</sequence>
<dbReference type="PANTHER" id="PTHR30349">
    <property type="entry name" value="PHAGE INTEGRASE-RELATED"/>
    <property type="match status" value="1"/>
</dbReference>
<dbReference type="Gene3D" id="1.10.150.130">
    <property type="match status" value="1"/>
</dbReference>
<keyword evidence="2" id="KW-0238">DNA-binding</keyword>
<comment type="caution">
    <text evidence="6">The sequence shown here is derived from an EMBL/GenBank/DDBJ whole genome shotgun (WGS) entry which is preliminary data.</text>
</comment>
<dbReference type="Pfam" id="PF13102">
    <property type="entry name" value="Phage_int_SAM_5"/>
    <property type="match status" value="1"/>
</dbReference>
<evidence type="ECO:0000256" key="1">
    <source>
        <dbReference type="ARBA" id="ARBA00008857"/>
    </source>
</evidence>
<dbReference type="InterPro" id="IPR050090">
    <property type="entry name" value="Tyrosine_recombinase_XerCD"/>
</dbReference>
<dbReference type="Pfam" id="PF00589">
    <property type="entry name" value="Phage_integrase"/>
    <property type="match status" value="1"/>
</dbReference>
<dbReference type="GO" id="GO:0015074">
    <property type="term" value="P:DNA integration"/>
    <property type="evidence" value="ECO:0007669"/>
    <property type="project" value="InterPro"/>
</dbReference>
<dbReference type="InterPro" id="IPR013762">
    <property type="entry name" value="Integrase-like_cat_sf"/>
</dbReference>
<feature type="domain" description="Core-binding (CB)" evidence="5">
    <location>
        <begin position="1"/>
        <end position="82"/>
    </location>
</feature>
<evidence type="ECO:0000313" key="6">
    <source>
        <dbReference type="EMBL" id="KKN73485.1"/>
    </source>
</evidence>
<dbReference type="PROSITE" id="PS51900">
    <property type="entry name" value="CB"/>
    <property type="match status" value="1"/>
</dbReference>
<dbReference type="PROSITE" id="PS51898">
    <property type="entry name" value="TYR_RECOMBINASE"/>
    <property type="match status" value="1"/>
</dbReference>
<evidence type="ECO:0000259" key="5">
    <source>
        <dbReference type="PROSITE" id="PS51900"/>
    </source>
</evidence>
<dbReference type="GO" id="GO:0006310">
    <property type="term" value="P:DNA recombination"/>
    <property type="evidence" value="ECO:0007669"/>
    <property type="project" value="UniProtKB-KW"/>
</dbReference>
<protein>
    <recommendedName>
        <fullName evidence="7">Tyr recombinase domain-containing protein</fullName>
    </recommendedName>
</protein>
<evidence type="ECO:0000256" key="2">
    <source>
        <dbReference type="ARBA" id="ARBA00023125"/>
    </source>
</evidence>
<proteinExistence type="inferred from homology"/>
<dbReference type="InterPro" id="IPR044068">
    <property type="entry name" value="CB"/>
</dbReference>
<dbReference type="InterPro" id="IPR010998">
    <property type="entry name" value="Integrase_recombinase_N"/>
</dbReference>
<dbReference type="InterPro" id="IPR025269">
    <property type="entry name" value="SAM-like_dom"/>
</dbReference>
<dbReference type="EMBL" id="LAZR01000343">
    <property type="protein sequence ID" value="KKN73485.1"/>
    <property type="molecule type" value="Genomic_DNA"/>
</dbReference>
<reference evidence="6" key="1">
    <citation type="journal article" date="2015" name="Nature">
        <title>Complex archaea that bridge the gap between prokaryotes and eukaryotes.</title>
        <authorList>
            <person name="Spang A."/>
            <person name="Saw J.H."/>
            <person name="Jorgensen S.L."/>
            <person name="Zaremba-Niedzwiedzka K."/>
            <person name="Martijn J."/>
            <person name="Lind A.E."/>
            <person name="van Eijk R."/>
            <person name="Schleper C."/>
            <person name="Guy L."/>
            <person name="Ettema T.J."/>
        </authorList>
    </citation>
    <scope>NUCLEOTIDE SEQUENCE</scope>
</reference>
<feature type="domain" description="Tyr recombinase" evidence="4">
    <location>
        <begin position="103"/>
        <end position="311"/>
    </location>
</feature>
<dbReference type="PANTHER" id="PTHR30349:SF64">
    <property type="entry name" value="PROPHAGE INTEGRASE INTD-RELATED"/>
    <property type="match status" value="1"/>
</dbReference>
<dbReference type="InterPro" id="IPR011010">
    <property type="entry name" value="DNA_brk_join_enz"/>
</dbReference>